<keyword evidence="3" id="KW-1185">Reference proteome</keyword>
<proteinExistence type="predicted"/>
<accession>A0A9W6YFE9</accession>
<dbReference type="AlphaFoldDB" id="A0A9W6YFE9"/>
<evidence type="ECO:0000313" key="3">
    <source>
        <dbReference type="Proteomes" id="UP001165083"/>
    </source>
</evidence>
<dbReference type="PANTHER" id="PTHR47642:SF5">
    <property type="entry name" value="ATP-DEPENDENT DNA HELICASE"/>
    <property type="match status" value="1"/>
</dbReference>
<dbReference type="EMBL" id="BSXW01012532">
    <property type="protein sequence ID" value="GMF66045.1"/>
    <property type="molecule type" value="Genomic_DNA"/>
</dbReference>
<dbReference type="InterPro" id="IPR025476">
    <property type="entry name" value="Helitron_helicase-like"/>
</dbReference>
<evidence type="ECO:0000313" key="2">
    <source>
        <dbReference type="EMBL" id="GMF66045.1"/>
    </source>
</evidence>
<dbReference type="PANTHER" id="PTHR47642">
    <property type="entry name" value="ATP-DEPENDENT DNA HELICASE"/>
    <property type="match status" value="1"/>
</dbReference>
<dbReference type="Proteomes" id="UP001165083">
    <property type="component" value="Unassembled WGS sequence"/>
</dbReference>
<sequence length="439" mass="49883">MVWEALTPLTCDPSLTLKRARTLSSQERRRYQIENPGIAARHFNRRFNALFKHILCGKAQPLGQITDYFWRVEFQHRGSPHIHALLWVKDAPDVLKLSESDTGRTILANYVDSIISVGAKDVMELKTCTCPTCLLENNESLDIISARPPKADSVARQCDLSRLVYRLQQHVCVSGSSCRKQSNICRFGYPKATREKTEIEVNASIEGIPSIRLHLKSDVPSINNYSPALLSTWRANMDIQLVGNAYGAAEYTAAYVSKAEPDTLRFKKKIRAAVKRCDPNLPTHANLKRIAHATLSIKEVSAQETIYILFSELPLYGKSRQVERGFKKNVVKPWMKMQRETKHVQNLVIGAHAKHNHYSYPIGNAENTSCNRDAMDDSQWIPFSLAMRQSRRRFRASIDNSVCEPMQMIINGELVVWHSLLAFRSEDEESHQSYELGSV</sequence>
<evidence type="ECO:0000259" key="1">
    <source>
        <dbReference type="Pfam" id="PF14214"/>
    </source>
</evidence>
<dbReference type="OrthoDB" id="126226at2759"/>
<dbReference type="InterPro" id="IPR051055">
    <property type="entry name" value="PIF1_helicase"/>
</dbReference>
<dbReference type="Pfam" id="PF14214">
    <property type="entry name" value="Helitron_like_N"/>
    <property type="match status" value="1"/>
</dbReference>
<feature type="domain" description="Helitron helicase-like" evidence="1">
    <location>
        <begin position="21"/>
        <end position="86"/>
    </location>
</feature>
<organism evidence="2 3">
    <name type="scientific">Phytophthora lilii</name>
    <dbReference type="NCBI Taxonomy" id="2077276"/>
    <lineage>
        <taxon>Eukaryota</taxon>
        <taxon>Sar</taxon>
        <taxon>Stramenopiles</taxon>
        <taxon>Oomycota</taxon>
        <taxon>Peronosporomycetes</taxon>
        <taxon>Peronosporales</taxon>
        <taxon>Peronosporaceae</taxon>
        <taxon>Phytophthora</taxon>
    </lineage>
</organism>
<comment type="caution">
    <text evidence="2">The sequence shown here is derived from an EMBL/GenBank/DDBJ whole genome shotgun (WGS) entry which is preliminary data.</text>
</comment>
<name>A0A9W6YFE9_9STRA</name>
<reference evidence="2" key="1">
    <citation type="submission" date="2023-04" db="EMBL/GenBank/DDBJ databases">
        <title>Phytophthora lilii NBRC 32176.</title>
        <authorList>
            <person name="Ichikawa N."/>
            <person name="Sato H."/>
            <person name="Tonouchi N."/>
        </authorList>
    </citation>
    <scope>NUCLEOTIDE SEQUENCE</scope>
    <source>
        <strain evidence="2">NBRC 32176</strain>
    </source>
</reference>
<gene>
    <name evidence="2" type="ORF">Plil01_001860200</name>
</gene>
<protein>
    <submittedName>
        <fullName evidence="2">Unnamed protein product</fullName>
    </submittedName>
</protein>